<dbReference type="PANTHER" id="PTHR43201:SF5">
    <property type="entry name" value="MEDIUM-CHAIN ACYL-COA LIGASE ACSF2, MITOCHONDRIAL"/>
    <property type="match status" value="1"/>
</dbReference>
<accession>A7HRX3</accession>
<evidence type="ECO:0000256" key="2">
    <source>
        <dbReference type="ARBA" id="ARBA00022598"/>
    </source>
</evidence>
<dbReference type="RefSeq" id="WP_012109912.1">
    <property type="nucleotide sequence ID" value="NC_009719.1"/>
</dbReference>
<dbReference type="Gene3D" id="3.30.300.30">
    <property type="match status" value="1"/>
</dbReference>
<dbReference type="PANTHER" id="PTHR43201">
    <property type="entry name" value="ACYL-COA SYNTHETASE"/>
    <property type="match status" value="1"/>
</dbReference>
<dbReference type="Gene3D" id="3.40.50.12780">
    <property type="entry name" value="N-terminal domain of ligase-like"/>
    <property type="match status" value="1"/>
</dbReference>
<gene>
    <name evidence="6" type="ordered locus">Plav_1034</name>
</gene>
<dbReference type="InterPro" id="IPR000873">
    <property type="entry name" value="AMP-dep_synth/lig_dom"/>
</dbReference>
<proteinExistence type="inferred from homology"/>
<evidence type="ECO:0000256" key="1">
    <source>
        <dbReference type="ARBA" id="ARBA00006432"/>
    </source>
</evidence>
<dbReference type="eggNOG" id="COG0318">
    <property type="taxonomic scope" value="Bacteria"/>
</dbReference>
<organism evidence="6 7">
    <name type="scientific">Parvibaculum lavamentivorans (strain DS-1 / DSM 13023 / NCIMB 13966)</name>
    <dbReference type="NCBI Taxonomy" id="402881"/>
    <lineage>
        <taxon>Bacteria</taxon>
        <taxon>Pseudomonadati</taxon>
        <taxon>Pseudomonadota</taxon>
        <taxon>Alphaproteobacteria</taxon>
        <taxon>Hyphomicrobiales</taxon>
        <taxon>Parvibaculaceae</taxon>
        <taxon>Parvibaculum</taxon>
    </lineage>
</organism>
<name>A7HRX3_PARL1</name>
<dbReference type="KEGG" id="pla:Plav_1034"/>
<dbReference type="EMBL" id="CP000774">
    <property type="protein sequence ID" value="ABS62656.1"/>
    <property type="molecule type" value="Genomic_DNA"/>
</dbReference>
<feature type="region of interest" description="Disordered" evidence="3">
    <location>
        <begin position="1"/>
        <end position="20"/>
    </location>
</feature>
<sequence>MNVTDGSTSPVPLGDLLARHSEKDPARPAVTYNEMTTSYAELDARANRRARQLETMGVCEGDVVTLAVPNSLEFYEIVFAVWKLGATPNIVSSRLPVAELRAIVEIAGPRLIIGEESARVDGWNFLATGTKPGTDLSPDPLPTKVASRWKMHTSGGSTGRPKLIVDKQSGLYDPGKARSIQLAGETMLNPGPLYHNAPFVGSFQSLFAGNHVVEMGRFDPLRALELIERHKINVVSFVPTMMNRIWRLPAEQRGSFDLSSLRLVIHLASICPAWLKQAWIDWLGPDRIFEIYGGSELFGGTAITGREWLSHKGSVGKVRPGAQMRILDEQGKECAPGEIGEIYFLPDTGPNSTYEYIGAQAKTMDGWQTYGDLGHVDEEGYLYIADRRTDMIVSGGANIFPAEVEAALDQHPNVLSSIVIGLPDADLGQRVHAIVQMGENADERSDADVMREFLSDKLVRYKIPRTFEFTSENLRDDAGKARRSQLREERIASAS</sequence>
<protein>
    <submittedName>
        <fullName evidence="6">AMP-dependent synthetase and ligase</fullName>
    </submittedName>
</protein>
<dbReference type="HOGENOM" id="CLU_000022_59_0_5"/>
<dbReference type="AlphaFoldDB" id="A7HRX3"/>
<dbReference type="SUPFAM" id="SSF56801">
    <property type="entry name" value="Acetyl-CoA synthetase-like"/>
    <property type="match status" value="1"/>
</dbReference>
<dbReference type="InterPro" id="IPR045851">
    <property type="entry name" value="AMP-bd_C_sf"/>
</dbReference>
<feature type="compositionally biased region" description="Polar residues" evidence="3">
    <location>
        <begin position="1"/>
        <end position="10"/>
    </location>
</feature>
<dbReference type="InterPro" id="IPR042099">
    <property type="entry name" value="ANL_N_sf"/>
</dbReference>
<keyword evidence="7" id="KW-1185">Reference proteome</keyword>
<dbReference type="InterPro" id="IPR025110">
    <property type="entry name" value="AMP-bd_C"/>
</dbReference>
<dbReference type="GO" id="GO:0006631">
    <property type="term" value="P:fatty acid metabolic process"/>
    <property type="evidence" value="ECO:0007669"/>
    <property type="project" value="TreeGrafter"/>
</dbReference>
<evidence type="ECO:0000313" key="6">
    <source>
        <dbReference type="EMBL" id="ABS62656.1"/>
    </source>
</evidence>
<dbReference type="GO" id="GO:0031956">
    <property type="term" value="F:medium-chain fatty acid-CoA ligase activity"/>
    <property type="evidence" value="ECO:0007669"/>
    <property type="project" value="TreeGrafter"/>
</dbReference>
<dbReference type="Pfam" id="PF13193">
    <property type="entry name" value="AMP-binding_C"/>
    <property type="match status" value="1"/>
</dbReference>
<dbReference type="STRING" id="402881.Plav_1034"/>
<evidence type="ECO:0000256" key="3">
    <source>
        <dbReference type="SAM" id="MobiDB-lite"/>
    </source>
</evidence>
<dbReference type="Proteomes" id="UP000006377">
    <property type="component" value="Chromosome"/>
</dbReference>
<dbReference type="Pfam" id="PF00501">
    <property type="entry name" value="AMP-binding"/>
    <property type="match status" value="1"/>
</dbReference>
<evidence type="ECO:0000259" key="4">
    <source>
        <dbReference type="Pfam" id="PF00501"/>
    </source>
</evidence>
<feature type="domain" description="AMP-dependent synthetase/ligase" evidence="4">
    <location>
        <begin position="18"/>
        <end position="344"/>
    </location>
</feature>
<feature type="domain" description="AMP-binding enzyme C-terminal" evidence="5">
    <location>
        <begin position="403"/>
        <end position="472"/>
    </location>
</feature>
<evidence type="ECO:0000313" key="7">
    <source>
        <dbReference type="Proteomes" id="UP000006377"/>
    </source>
</evidence>
<keyword evidence="2 6" id="KW-0436">Ligase</keyword>
<comment type="similarity">
    <text evidence="1">Belongs to the ATP-dependent AMP-binding enzyme family.</text>
</comment>
<evidence type="ECO:0000259" key="5">
    <source>
        <dbReference type="Pfam" id="PF13193"/>
    </source>
</evidence>
<reference evidence="6 7" key="1">
    <citation type="journal article" date="2011" name="Stand. Genomic Sci.">
        <title>Complete genome sequence of Parvibaculum lavamentivorans type strain (DS-1(T)).</title>
        <authorList>
            <person name="Schleheck D."/>
            <person name="Weiss M."/>
            <person name="Pitluck S."/>
            <person name="Bruce D."/>
            <person name="Land M.L."/>
            <person name="Han S."/>
            <person name="Saunders E."/>
            <person name="Tapia R."/>
            <person name="Detter C."/>
            <person name="Brettin T."/>
            <person name="Han J."/>
            <person name="Woyke T."/>
            <person name="Goodwin L."/>
            <person name="Pennacchio L."/>
            <person name="Nolan M."/>
            <person name="Cook A.M."/>
            <person name="Kjelleberg S."/>
            <person name="Thomas T."/>
        </authorList>
    </citation>
    <scope>NUCLEOTIDE SEQUENCE [LARGE SCALE GENOMIC DNA]</scope>
    <source>
        <strain evidence="7">DS-1 / DSM 13023 / NCIMB 13966</strain>
    </source>
</reference>